<protein>
    <submittedName>
        <fullName evidence="1">Uncharacterized protein</fullName>
    </submittedName>
</protein>
<dbReference type="AlphaFoldDB" id="A0A225V5Y8"/>
<dbReference type="EMBL" id="NBNE01007351">
    <property type="protein sequence ID" value="OWZ00755.1"/>
    <property type="molecule type" value="Genomic_DNA"/>
</dbReference>
<sequence length="175" mass="19582">MSMVCDSISAYCHRFEVSVGKREASDRDQADTNTGAVAVARNMKIIMNDHRKGFRLVVIDRFKLVSTSRYPPPGNESGTVQIDRIGRITGLKKIERGVFTFSRVALVPCMIDKEPVPYLTTDPVITEKSVNRNVKGVGPSTCPKLVSDYQSWIGGVDVHDQLRLQLYSIQTAFRF</sequence>
<name>A0A225V5Y8_9STRA</name>
<dbReference type="PANTHER" id="PTHR46599:SF3">
    <property type="entry name" value="PIGGYBAC TRANSPOSABLE ELEMENT-DERIVED PROTEIN 4"/>
    <property type="match status" value="1"/>
</dbReference>
<dbReference type="OrthoDB" id="123873at2759"/>
<gene>
    <name evidence="1" type="ORF">PHMEG_00027988</name>
</gene>
<accession>A0A225V5Y8</accession>
<keyword evidence="2" id="KW-1185">Reference proteome</keyword>
<evidence type="ECO:0000313" key="1">
    <source>
        <dbReference type="EMBL" id="OWZ00755.1"/>
    </source>
</evidence>
<comment type="caution">
    <text evidence="1">The sequence shown here is derived from an EMBL/GenBank/DDBJ whole genome shotgun (WGS) entry which is preliminary data.</text>
</comment>
<proteinExistence type="predicted"/>
<reference evidence="2" key="1">
    <citation type="submission" date="2017-03" db="EMBL/GenBank/DDBJ databases">
        <title>Phytopthora megakarya and P. palmivora, two closely related causual agents of cacao black pod achieved similar genome size and gene model numbers by different mechanisms.</title>
        <authorList>
            <person name="Ali S."/>
            <person name="Shao J."/>
            <person name="Larry D.J."/>
            <person name="Kronmiller B."/>
            <person name="Shen D."/>
            <person name="Strem M.D."/>
            <person name="Melnick R.L."/>
            <person name="Guiltinan M.J."/>
            <person name="Tyler B.M."/>
            <person name="Meinhardt L.W."/>
            <person name="Bailey B.A."/>
        </authorList>
    </citation>
    <scope>NUCLEOTIDE SEQUENCE [LARGE SCALE GENOMIC DNA]</scope>
    <source>
        <strain evidence="2">zdho120</strain>
    </source>
</reference>
<dbReference type="PANTHER" id="PTHR46599">
    <property type="entry name" value="PIGGYBAC TRANSPOSABLE ELEMENT-DERIVED PROTEIN 4"/>
    <property type="match status" value="1"/>
</dbReference>
<evidence type="ECO:0000313" key="2">
    <source>
        <dbReference type="Proteomes" id="UP000198211"/>
    </source>
</evidence>
<organism evidence="1 2">
    <name type="scientific">Phytophthora megakarya</name>
    <dbReference type="NCBI Taxonomy" id="4795"/>
    <lineage>
        <taxon>Eukaryota</taxon>
        <taxon>Sar</taxon>
        <taxon>Stramenopiles</taxon>
        <taxon>Oomycota</taxon>
        <taxon>Peronosporomycetes</taxon>
        <taxon>Peronosporales</taxon>
        <taxon>Peronosporaceae</taxon>
        <taxon>Phytophthora</taxon>
    </lineage>
</organism>
<dbReference type="Proteomes" id="UP000198211">
    <property type="component" value="Unassembled WGS sequence"/>
</dbReference>